<proteinExistence type="predicted"/>
<protein>
    <submittedName>
        <fullName evidence="1">Uncharacterized protein</fullName>
    </submittedName>
</protein>
<reference evidence="1 2" key="1">
    <citation type="submission" date="2019-03" db="EMBL/GenBank/DDBJ databases">
        <title>Genome sequence of Thiobacillaceae bacterium LSR1, a sulfur-oxidizing bacterium isolated from freshwater sediment.</title>
        <authorList>
            <person name="Li S."/>
        </authorList>
    </citation>
    <scope>NUCLEOTIDE SEQUENCE [LARGE SCALE GENOMIC DNA]</scope>
    <source>
        <strain evidence="1 2">LSR1</strain>
    </source>
</reference>
<evidence type="ECO:0000313" key="1">
    <source>
        <dbReference type="EMBL" id="TCJ18176.1"/>
    </source>
</evidence>
<name>A0A4R1BLF0_9PROT</name>
<sequence>MKMTHAQWMKDTAAFGRVRSKELKALDNALMLYEQALTGSGSVLREKKNLQNALEAWKAAQKAKGQDWRSSVRNKLKAVEKLDAELGHVIMGAGGLSSRGDLMVDPEEMRARKIIADHIKQNTRTMFMGQKLTMKTSSKFTTANDVRGAVMEFKGKTKAIVDAAKGVAPDTSAAQTLLVKLFGDLPMPAVMEALGGTVGEFIGNVAPFLGAVKSAGQAAIKWGKVAKGLYDKHGLSKAELSFAPGDPAAAFEAILRIQQREINANLAQAGIYSASAVAKTAFTAADFGGVSGPLLGAAESMALLVQKVYAFARDWIEMREANELLAKGPYDLTLFKTCPLLGCYLIGNSNTSDIINMAVGDYGKTGWMLEVEVMVRKAQPVFEKSREVIRGSRYEIAGMQGMKGVVADRKRTTLGLPTGKLDGAIDDVSAKIKGIFK</sequence>
<comment type="caution">
    <text evidence="1">The sequence shown here is derived from an EMBL/GenBank/DDBJ whole genome shotgun (WGS) entry which is preliminary data.</text>
</comment>
<dbReference type="OrthoDB" id="289205at2"/>
<evidence type="ECO:0000313" key="2">
    <source>
        <dbReference type="Proteomes" id="UP000295443"/>
    </source>
</evidence>
<organism evidence="1 2">
    <name type="scientific">Parasulfuritortus cantonensis</name>
    <dbReference type="NCBI Taxonomy" id="2528202"/>
    <lineage>
        <taxon>Bacteria</taxon>
        <taxon>Pseudomonadati</taxon>
        <taxon>Pseudomonadota</taxon>
        <taxon>Betaproteobacteria</taxon>
        <taxon>Nitrosomonadales</taxon>
        <taxon>Thiobacillaceae</taxon>
        <taxon>Parasulfuritortus</taxon>
    </lineage>
</organism>
<dbReference type="RefSeq" id="WP_131444774.1">
    <property type="nucleotide sequence ID" value="NZ_SJZB01000012.1"/>
</dbReference>
<dbReference type="Proteomes" id="UP000295443">
    <property type="component" value="Unassembled WGS sequence"/>
</dbReference>
<dbReference type="AlphaFoldDB" id="A0A4R1BLF0"/>
<gene>
    <name evidence="1" type="ORF">EZJ19_02770</name>
</gene>
<accession>A0A4R1BLF0</accession>
<keyword evidence="2" id="KW-1185">Reference proteome</keyword>
<dbReference type="EMBL" id="SJZB01000012">
    <property type="protein sequence ID" value="TCJ18176.1"/>
    <property type="molecule type" value="Genomic_DNA"/>
</dbReference>